<dbReference type="InterPro" id="IPR036709">
    <property type="entry name" value="Autotransporte_beta_dom_sf"/>
</dbReference>
<name>A0A839U144_9HYPH</name>
<evidence type="ECO:0000259" key="1">
    <source>
        <dbReference type="PROSITE" id="PS51208"/>
    </source>
</evidence>
<dbReference type="Pfam" id="PF03797">
    <property type="entry name" value="Autotransporter"/>
    <property type="match status" value="1"/>
</dbReference>
<dbReference type="SUPFAM" id="SSF51126">
    <property type="entry name" value="Pectin lyase-like"/>
    <property type="match status" value="1"/>
</dbReference>
<dbReference type="SUPFAM" id="SSF103515">
    <property type="entry name" value="Autotransporter"/>
    <property type="match status" value="1"/>
</dbReference>
<gene>
    <name evidence="2" type="ORF">FHS21_001057</name>
</gene>
<organism evidence="2 3">
    <name type="scientific">Phyllobacterium trifolii</name>
    <dbReference type="NCBI Taxonomy" id="300193"/>
    <lineage>
        <taxon>Bacteria</taxon>
        <taxon>Pseudomonadati</taxon>
        <taxon>Pseudomonadota</taxon>
        <taxon>Alphaproteobacteria</taxon>
        <taxon>Hyphomicrobiales</taxon>
        <taxon>Phyllobacteriaceae</taxon>
        <taxon>Phyllobacterium</taxon>
    </lineage>
</organism>
<dbReference type="GO" id="GO:0019867">
    <property type="term" value="C:outer membrane"/>
    <property type="evidence" value="ECO:0007669"/>
    <property type="project" value="InterPro"/>
</dbReference>
<dbReference type="InterPro" id="IPR005546">
    <property type="entry name" value="Autotransporte_beta"/>
</dbReference>
<dbReference type="PROSITE" id="PS51208">
    <property type="entry name" value="AUTOTRANSPORTER"/>
    <property type="match status" value="1"/>
</dbReference>
<reference evidence="2 3" key="1">
    <citation type="submission" date="2020-08" db="EMBL/GenBank/DDBJ databases">
        <title>Genomic Encyclopedia of Type Strains, Phase III (KMG-III): the genomes of soil and plant-associated and newly described type strains.</title>
        <authorList>
            <person name="Whitman W."/>
        </authorList>
    </citation>
    <scope>NUCLEOTIDE SEQUENCE [LARGE SCALE GENOMIC DNA]</scope>
    <source>
        <strain evidence="2 3">CECT 7015</strain>
    </source>
</reference>
<dbReference type="InterPro" id="IPR006315">
    <property type="entry name" value="OM_autotransptr_brl_dom"/>
</dbReference>
<proteinExistence type="predicted"/>
<feature type="domain" description="Autotransporter" evidence="1">
    <location>
        <begin position="283"/>
        <end position="356"/>
    </location>
</feature>
<dbReference type="NCBIfam" id="TIGR01414">
    <property type="entry name" value="autotrans_barl"/>
    <property type="match status" value="1"/>
</dbReference>
<dbReference type="Gene3D" id="2.40.128.130">
    <property type="entry name" value="Autotransporter beta-domain"/>
    <property type="match status" value="1"/>
</dbReference>
<evidence type="ECO:0000313" key="2">
    <source>
        <dbReference type="EMBL" id="MBB3144656.1"/>
    </source>
</evidence>
<dbReference type="EMBL" id="JACHXN010000003">
    <property type="protein sequence ID" value="MBB3144656.1"/>
    <property type="molecule type" value="Genomic_DNA"/>
</dbReference>
<dbReference type="AlphaFoldDB" id="A0A839U144"/>
<comment type="caution">
    <text evidence="2">The sequence shown here is derived from an EMBL/GenBank/DDBJ whole genome shotgun (WGS) entry which is preliminary data.</text>
</comment>
<protein>
    <submittedName>
        <fullName evidence="2">Outer membrane autotransporter protein</fullName>
    </submittedName>
</protein>
<dbReference type="Proteomes" id="UP000554520">
    <property type="component" value="Unassembled WGS sequence"/>
</dbReference>
<sequence length="356" mass="36739">MSGPGTFNVLSGNVIQTGDSSGFTGNTNVARGNLFVNGTLGGTIAVQDSGLLSGTGTVGSTSINDGGLLAPGNSIGTLQVNGNLSFNQGSTYQVEVDPAGSSDRTLVSGNATLGGAHVDVIASAGSWRIGTAYTILTAAGGLNGSEFAVVTSNLQFLDPVLTYDPSNVMLILRRNDIDFAEIAKTPNQRRAAKSIDDFIALDPNPDDYPLIGKLLGLDKATAPLTIAQLPGEIHASLKSALLDDSHFIRDAANNRLRAAFEAVAAPSFPVLAYGPDGVEPQAGTGDRFAVWGQGFGSWANWNSNDQVPGLDRSVGGFLIGGDVPFGESVRVGALAGYSRTSTNLAWVLQPMSIIII</sequence>
<evidence type="ECO:0000313" key="3">
    <source>
        <dbReference type="Proteomes" id="UP000554520"/>
    </source>
</evidence>
<dbReference type="InterPro" id="IPR011050">
    <property type="entry name" value="Pectin_lyase_fold/virulence"/>
</dbReference>
<accession>A0A839U144</accession>
<keyword evidence="3" id="KW-1185">Reference proteome</keyword>